<dbReference type="EMBL" id="JAFCMP010000112">
    <property type="protein sequence ID" value="KAG5186222.1"/>
    <property type="molecule type" value="Genomic_DNA"/>
</dbReference>
<proteinExistence type="predicted"/>
<sequence>MRRAGKGRQISEHLNTEYHRERYGNMSPHIRGMRTAQSQLSKLLHWIHWERMWSAAGSEASFYQGGTIRRALEGLRSEDLQRELEDES</sequence>
<gene>
    <name evidence="1" type="ORF">JKP88DRAFT_272512</name>
</gene>
<name>A0A836CHK2_9STRA</name>
<evidence type="ECO:0000313" key="1">
    <source>
        <dbReference type="EMBL" id="KAG5186222.1"/>
    </source>
</evidence>
<dbReference type="AlphaFoldDB" id="A0A836CHK2"/>
<accession>A0A836CHK2</accession>
<comment type="caution">
    <text evidence="1">The sequence shown here is derived from an EMBL/GenBank/DDBJ whole genome shotgun (WGS) entry which is preliminary data.</text>
</comment>
<evidence type="ECO:0000313" key="2">
    <source>
        <dbReference type="Proteomes" id="UP000664859"/>
    </source>
</evidence>
<keyword evidence="2" id="KW-1185">Reference proteome</keyword>
<reference evidence="1" key="1">
    <citation type="submission" date="2021-02" db="EMBL/GenBank/DDBJ databases">
        <title>First Annotated Genome of the Yellow-green Alga Tribonema minus.</title>
        <authorList>
            <person name="Mahan K.M."/>
        </authorList>
    </citation>
    <scope>NUCLEOTIDE SEQUENCE</scope>
    <source>
        <strain evidence="1">UTEX B ZZ1240</strain>
    </source>
</reference>
<dbReference type="Proteomes" id="UP000664859">
    <property type="component" value="Unassembled WGS sequence"/>
</dbReference>
<organism evidence="1 2">
    <name type="scientific">Tribonema minus</name>
    <dbReference type="NCBI Taxonomy" id="303371"/>
    <lineage>
        <taxon>Eukaryota</taxon>
        <taxon>Sar</taxon>
        <taxon>Stramenopiles</taxon>
        <taxon>Ochrophyta</taxon>
        <taxon>PX clade</taxon>
        <taxon>Xanthophyceae</taxon>
        <taxon>Tribonematales</taxon>
        <taxon>Tribonemataceae</taxon>
        <taxon>Tribonema</taxon>
    </lineage>
</organism>
<protein>
    <submittedName>
        <fullName evidence="1">Uncharacterized protein</fullName>
    </submittedName>
</protein>